<evidence type="ECO:0000256" key="1">
    <source>
        <dbReference type="ARBA" id="ARBA00004651"/>
    </source>
</evidence>
<keyword evidence="2" id="KW-1003">Cell membrane</keyword>
<dbReference type="EMBL" id="JBHTOQ010000070">
    <property type="protein sequence ID" value="MFD1483510.1"/>
    <property type="molecule type" value="Genomic_DNA"/>
</dbReference>
<dbReference type="PANTHER" id="PTHR37937:SF1">
    <property type="entry name" value="CONJUGATIVE TRANSFER: DNA TRANSPORT"/>
    <property type="match status" value="1"/>
</dbReference>
<gene>
    <name evidence="9" type="ORF">ACFQ5P_19645</name>
</gene>
<feature type="region of interest" description="Disordered" evidence="6">
    <location>
        <begin position="498"/>
        <end position="520"/>
    </location>
</feature>
<proteinExistence type="predicted"/>
<evidence type="ECO:0000256" key="5">
    <source>
        <dbReference type="ARBA" id="ARBA00023136"/>
    </source>
</evidence>
<evidence type="ECO:0000256" key="4">
    <source>
        <dbReference type="ARBA" id="ARBA00022989"/>
    </source>
</evidence>
<dbReference type="Gene3D" id="3.40.50.300">
    <property type="entry name" value="P-loop containing nucleotide triphosphate hydrolases"/>
    <property type="match status" value="2"/>
</dbReference>
<dbReference type="Proteomes" id="UP001597302">
    <property type="component" value="Unassembled WGS sequence"/>
</dbReference>
<feature type="transmembrane region" description="Helical" evidence="7">
    <location>
        <begin position="87"/>
        <end position="108"/>
    </location>
</feature>
<dbReference type="InterPro" id="IPR027417">
    <property type="entry name" value="P-loop_NTPase"/>
</dbReference>
<dbReference type="CDD" id="cd01127">
    <property type="entry name" value="TrwB_TraG_TraD_VirD4"/>
    <property type="match status" value="1"/>
</dbReference>
<feature type="transmembrane region" description="Helical" evidence="7">
    <location>
        <begin position="12"/>
        <end position="37"/>
    </location>
</feature>
<sequence length="580" mass="63401">MSQGSSGQGGGAAAGGLIGIILAGFLFLPMVNAYSAWNMLRAAQSALQIVARLVLIGALWLTGMWVFDQGYKTYQANGMTGEGYATVIFLLLKIGAAIFVAQWIVFFLTGGRWSDIAPYMTRLPGLKKQHLRGMSLVDVTRQRKPKWLADSNLIKPVALGWVPYPSLNAETLHTQLEGGTGSGKSQAIKCLAAEFLARGDNLIAVDTGHDLLETFGGVAGHVYRFDVMDNDFLPRWSPYHEIERRSDWHQLAQGLIGDGKGDSAEWRSMAKSLFAAVGMGYAQACEEEDRIFSNREFFDLLISAPPEVLEPFVRGTAAASLTNNDKGLNAIRMSLLDPLRFFEYLPEHAQQVDAFSIRKWVRETMTGPNQRSLFITYRKRDLATVRSLISAVAELAISTAIDTGKAERPTWLLIDELAGLGEIPALLTGAAELRKTNVRLVCGMQDLNQIEDLYGQNRAASICNNLTNKLFLRASDGRAAERMSLALGEQRMLVEGESQSESGSVWTGTTKTKGISRSERDERVVMPSEILSLPDLIGYVKLAGDAKVYKTPVPIFAGFYDKPEPVPASAPGGALVRMPS</sequence>
<keyword evidence="9" id="KW-0238">DNA-binding</keyword>
<reference evidence="10" key="1">
    <citation type="journal article" date="2019" name="Int. J. Syst. Evol. Microbiol.">
        <title>The Global Catalogue of Microorganisms (GCM) 10K type strain sequencing project: providing services to taxonomists for standard genome sequencing and annotation.</title>
        <authorList>
            <consortium name="The Broad Institute Genomics Platform"/>
            <consortium name="The Broad Institute Genome Sequencing Center for Infectious Disease"/>
            <person name="Wu L."/>
            <person name="Ma J."/>
        </authorList>
    </citation>
    <scope>NUCLEOTIDE SEQUENCE [LARGE SCALE GENOMIC DNA]</scope>
    <source>
        <strain evidence="10">CCM 8875</strain>
    </source>
</reference>
<dbReference type="InterPro" id="IPR051539">
    <property type="entry name" value="T4SS-coupling_protein"/>
</dbReference>
<dbReference type="SUPFAM" id="SSF52540">
    <property type="entry name" value="P-loop containing nucleoside triphosphate hydrolases"/>
    <property type="match status" value="1"/>
</dbReference>
<evidence type="ECO:0000256" key="3">
    <source>
        <dbReference type="ARBA" id="ARBA00022692"/>
    </source>
</evidence>
<dbReference type="GO" id="GO:0003677">
    <property type="term" value="F:DNA binding"/>
    <property type="evidence" value="ECO:0007669"/>
    <property type="project" value="UniProtKB-KW"/>
</dbReference>
<name>A0ABW4E4V9_9RHOB</name>
<comment type="subcellular location">
    <subcellularLocation>
        <location evidence="1">Cell membrane</location>
        <topology evidence="1">Multi-pass membrane protein</topology>
    </subcellularLocation>
</comment>
<evidence type="ECO:0000313" key="9">
    <source>
        <dbReference type="EMBL" id="MFD1483510.1"/>
    </source>
</evidence>
<keyword evidence="10" id="KW-1185">Reference proteome</keyword>
<dbReference type="PANTHER" id="PTHR37937">
    <property type="entry name" value="CONJUGATIVE TRANSFER: DNA TRANSPORT"/>
    <property type="match status" value="1"/>
</dbReference>
<organism evidence="9 10">
    <name type="scientific">Paracoccus nototheniae</name>
    <dbReference type="NCBI Taxonomy" id="2489002"/>
    <lineage>
        <taxon>Bacteria</taxon>
        <taxon>Pseudomonadati</taxon>
        <taxon>Pseudomonadota</taxon>
        <taxon>Alphaproteobacteria</taxon>
        <taxon>Rhodobacterales</taxon>
        <taxon>Paracoccaceae</taxon>
        <taxon>Paracoccus</taxon>
    </lineage>
</organism>
<dbReference type="InterPro" id="IPR019476">
    <property type="entry name" value="T4SS_TraD_DNA-bd"/>
</dbReference>
<feature type="transmembrane region" description="Helical" evidence="7">
    <location>
        <begin position="49"/>
        <end position="67"/>
    </location>
</feature>
<dbReference type="Pfam" id="PF10412">
    <property type="entry name" value="TrwB_AAD_bind"/>
    <property type="match status" value="1"/>
</dbReference>
<dbReference type="RefSeq" id="WP_165571153.1">
    <property type="nucleotide sequence ID" value="NZ_CBCSAJ010000043.1"/>
</dbReference>
<accession>A0ABW4E4V9</accession>
<evidence type="ECO:0000259" key="8">
    <source>
        <dbReference type="Pfam" id="PF10412"/>
    </source>
</evidence>
<feature type="compositionally biased region" description="Polar residues" evidence="6">
    <location>
        <begin position="505"/>
        <end position="515"/>
    </location>
</feature>
<keyword evidence="5 7" id="KW-0472">Membrane</keyword>
<keyword evidence="3 7" id="KW-0812">Transmembrane</keyword>
<comment type="caution">
    <text evidence="9">The sequence shown here is derived from an EMBL/GenBank/DDBJ whole genome shotgun (WGS) entry which is preliminary data.</text>
</comment>
<evidence type="ECO:0000313" key="10">
    <source>
        <dbReference type="Proteomes" id="UP001597302"/>
    </source>
</evidence>
<evidence type="ECO:0000256" key="2">
    <source>
        <dbReference type="ARBA" id="ARBA00022475"/>
    </source>
</evidence>
<evidence type="ECO:0000256" key="7">
    <source>
        <dbReference type="SAM" id="Phobius"/>
    </source>
</evidence>
<keyword evidence="4 7" id="KW-1133">Transmembrane helix</keyword>
<feature type="domain" description="Type IV secretion system coupling protein TraD DNA-binding" evidence="8">
    <location>
        <begin position="158"/>
        <end position="550"/>
    </location>
</feature>
<protein>
    <submittedName>
        <fullName evidence="9">Type IV secretion system DNA-binding domain-containing protein</fullName>
    </submittedName>
</protein>
<evidence type="ECO:0000256" key="6">
    <source>
        <dbReference type="SAM" id="MobiDB-lite"/>
    </source>
</evidence>